<evidence type="ECO:0000313" key="2">
    <source>
        <dbReference type="Proteomes" id="UP000020492"/>
    </source>
</evidence>
<dbReference type="STRING" id="1476583.DEIPH_ctg052orf0039"/>
<organism evidence="1 2">
    <name type="scientific">Deinococcus phoenicis</name>
    <dbReference type="NCBI Taxonomy" id="1476583"/>
    <lineage>
        <taxon>Bacteria</taxon>
        <taxon>Thermotogati</taxon>
        <taxon>Deinococcota</taxon>
        <taxon>Deinococci</taxon>
        <taxon>Deinococcales</taxon>
        <taxon>Deinococcaceae</taxon>
        <taxon>Deinococcus</taxon>
    </lineage>
</organism>
<dbReference type="AlphaFoldDB" id="A0A016QMH3"/>
<accession>A0A016QMH3</accession>
<gene>
    <name evidence="1" type="ORF">DEIPH_ctg052orf0039</name>
</gene>
<keyword evidence="2" id="KW-1185">Reference proteome</keyword>
<dbReference type="PATRIC" id="fig|1476583.3.peg.2902"/>
<comment type="caution">
    <text evidence="1">The sequence shown here is derived from an EMBL/GenBank/DDBJ whole genome shotgun (WGS) entry which is preliminary data.</text>
</comment>
<evidence type="ECO:0000313" key="1">
    <source>
        <dbReference type="EMBL" id="EYB67042.1"/>
    </source>
</evidence>
<dbReference type="Proteomes" id="UP000020492">
    <property type="component" value="Unassembled WGS sequence"/>
</dbReference>
<sequence length="67" mass="7664">MPKSKYNGVTLKNRRWVALVTEAGRERTIASFDPAPQLEGELLAAQAYDKYVRAYLPELKHTLNFPE</sequence>
<protein>
    <recommendedName>
        <fullName evidence="3">AP2/ERF domain-containing protein</fullName>
    </recommendedName>
</protein>
<dbReference type="EMBL" id="JHAC01000050">
    <property type="protein sequence ID" value="EYB67042.1"/>
    <property type="molecule type" value="Genomic_DNA"/>
</dbReference>
<reference evidence="1 2" key="1">
    <citation type="submission" date="2014-03" db="EMBL/GenBank/DDBJ databases">
        <title>Draft genome sequence of Deinococcus phoenicis 1P10ME.</title>
        <authorList>
            <person name="Stepanov V.G."/>
            <person name="Vaishampayan P."/>
            <person name="Venkateswaran K."/>
            <person name="Fox G.E."/>
        </authorList>
    </citation>
    <scope>NUCLEOTIDE SEQUENCE [LARGE SCALE GENOMIC DNA]</scope>
    <source>
        <strain evidence="1 2">1P10ME</strain>
    </source>
</reference>
<name>A0A016QMH3_9DEIO</name>
<evidence type="ECO:0008006" key="3">
    <source>
        <dbReference type="Google" id="ProtNLM"/>
    </source>
</evidence>
<proteinExistence type="predicted"/>
<dbReference type="RefSeq" id="WP_034359363.1">
    <property type="nucleotide sequence ID" value="NZ_JHAC01000050.1"/>
</dbReference>